<dbReference type="InterPro" id="IPR017105">
    <property type="entry name" value="AP3_complex_dsu"/>
</dbReference>
<dbReference type="GO" id="GO:0030123">
    <property type="term" value="C:AP-3 adaptor complex"/>
    <property type="evidence" value="ECO:0007669"/>
    <property type="project" value="InterPro"/>
</dbReference>
<keyword evidence="11" id="KW-1185">Reference proteome</keyword>
<dbReference type="Pfam" id="PF01602">
    <property type="entry name" value="Adaptin_N"/>
    <property type="match status" value="1"/>
</dbReference>
<dbReference type="Gene3D" id="1.25.10.10">
    <property type="entry name" value="Leucine-rich Repeat Variant"/>
    <property type="match status" value="1"/>
</dbReference>
<dbReference type="GO" id="GO:0006896">
    <property type="term" value="P:Golgi to vacuole transport"/>
    <property type="evidence" value="ECO:0007669"/>
    <property type="project" value="TreeGrafter"/>
</dbReference>
<keyword evidence="7" id="KW-0333">Golgi apparatus</keyword>
<protein>
    <recommendedName>
        <fullName evidence="7">AP-3 complex subunit delta</fullName>
    </recommendedName>
</protein>
<dbReference type="PANTHER" id="PTHR22781:SF12">
    <property type="entry name" value="AP-3 COMPLEX SUBUNIT DELTA-1"/>
    <property type="match status" value="1"/>
</dbReference>
<proteinExistence type="inferred from homology"/>
<evidence type="ECO:0000256" key="8">
    <source>
        <dbReference type="SAM" id="MobiDB-lite"/>
    </source>
</evidence>
<reference evidence="10 11" key="1">
    <citation type="submission" date="2018-11" db="EMBL/GenBank/DDBJ databases">
        <title>Genome sequence of Saitozyma podzolica DSM 27192.</title>
        <authorList>
            <person name="Aliyu H."/>
            <person name="Gorte O."/>
            <person name="Ochsenreither K."/>
        </authorList>
    </citation>
    <scope>NUCLEOTIDE SEQUENCE [LARGE SCALE GENOMIC DNA]</scope>
    <source>
        <strain evidence="10 11">DSM 27192</strain>
    </source>
</reference>
<evidence type="ECO:0000313" key="10">
    <source>
        <dbReference type="EMBL" id="RSH93699.1"/>
    </source>
</evidence>
<dbReference type="PANTHER" id="PTHR22781">
    <property type="entry name" value="DELTA ADAPTIN-RELATED"/>
    <property type="match status" value="1"/>
</dbReference>
<evidence type="ECO:0000256" key="4">
    <source>
        <dbReference type="ARBA" id="ARBA00022737"/>
    </source>
</evidence>
<dbReference type="AlphaFoldDB" id="A0A427YRM0"/>
<gene>
    <name evidence="10" type="primary">APL5</name>
    <name evidence="10" type="ORF">EHS25_006346</name>
</gene>
<dbReference type="SUPFAM" id="SSF48371">
    <property type="entry name" value="ARM repeat"/>
    <property type="match status" value="1"/>
</dbReference>
<name>A0A427YRM0_9TREE</name>
<evidence type="ECO:0000259" key="9">
    <source>
        <dbReference type="Pfam" id="PF01602"/>
    </source>
</evidence>
<keyword evidence="5 7" id="KW-0653">Protein transport</keyword>
<dbReference type="GO" id="GO:0010008">
    <property type="term" value="C:endosome membrane"/>
    <property type="evidence" value="ECO:0007669"/>
    <property type="project" value="TreeGrafter"/>
</dbReference>
<feature type="region of interest" description="Disordered" evidence="8">
    <location>
        <begin position="694"/>
        <end position="919"/>
    </location>
</feature>
<comment type="subcellular location">
    <subcellularLocation>
        <location evidence="1">Endomembrane system</location>
    </subcellularLocation>
    <subcellularLocation>
        <location evidence="7">Golgi apparatus</location>
    </subcellularLocation>
</comment>
<comment type="function">
    <text evidence="7">Part of the AP-3 complex, an adaptor-related complex which is not clathrin-associated. The complex is associated with the Golgi region as well as more peripheral structures. It facilitates the budding of vesicles from the Golgi membrane.</text>
</comment>
<feature type="compositionally biased region" description="Acidic residues" evidence="8">
    <location>
        <begin position="776"/>
        <end position="786"/>
    </location>
</feature>
<dbReference type="Proteomes" id="UP000279259">
    <property type="component" value="Unassembled WGS sequence"/>
</dbReference>
<evidence type="ECO:0000256" key="1">
    <source>
        <dbReference type="ARBA" id="ARBA00004308"/>
    </source>
</evidence>
<accession>A0A427YRM0</accession>
<dbReference type="OrthoDB" id="10264595at2759"/>
<organism evidence="10 11">
    <name type="scientific">Saitozyma podzolica</name>
    <dbReference type="NCBI Taxonomy" id="1890683"/>
    <lineage>
        <taxon>Eukaryota</taxon>
        <taxon>Fungi</taxon>
        <taxon>Dikarya</taxon>
        <taxon>Basidiomycota</taxon>
        <taxon>Agaricomycotina</taxon>
        <taxon>Tremellomycetes</taxon>
        <taxon>Tremellales</taxon>
        <taxon>Trimorphomycetaceae</taxon>
        <taxon>Saitozyma</taxon>
    </lineage>
</organism>
<feature type="domain" description="Clathrin/coatomer adaptor adaptin-like N-terminal" evidence="9">
    <location>
        <begin position="31"/>
        <end position="609"/>
    </location>
</feature>
<feature type="compositionally biased region" description="Acidic residues" evidence="8">
    <location>
        <begin position="697"/>
        <end position="711"/>
    </location>
</feature>
<dbReference type="EMBL" id="RSCD01000003">
    <property type="protein sequence ID" value="RSH93699.1"/>
    <property type="molecule type" value="Genomic_DNA"/>
</dbReference>
<feature type="compositionally biased region" description="Basic and acidic residues" evidence="8">
    <location>
        <begin position="722"/>
        <end position="733"/>
    </location>
</feature>
<dbReference type="GO" id="GO:0005794">
    <property type="term" value="C:Golgi apparatus"/>
    <property type="evidence" value="ECO:0007669"/>
    <property type="project" value="UniProtKB-SubCell"/>
</dbReference>
<evidence type="ECO:0000256" key="5">
    <source>
        <dbReference type="ARBA" id="ARBA00022927"/>
    </source>
</evidence>
<feature type="compositionally biased region" description="Basic residues" evidence="8">
    <location>
        <begin position="811"/>
        <end position="822"/>
    </location>
</feature>
<comment type="subunit">
    <text evidence="7">Adaptor protein complex 3 (AP-3) is a heterotetramer.</text>
</comment>
<keyword evidence="3 7" id="KW-0813">Transport</keyword>
<feature type="compositionally biased region" description="Basic and acidic residues" evidence="8">
    <location>
        <begin position="743"/>
        <end position="759"/>
    </location>
</feature>
<dbReference type="PIRSF" id="PIRSF037092">
    <property type="entry name" value="AP3_complex_delta"/>
    <property type="match status" value="1"/>
</dbReference>
<comment type="caution">
    <text evidence="10">The sequence shown here is derived from an EMBL/GenBank/DDBJ whole genome shotgun (WGS) entry which is preliminary data.</text>
</comment>
<evidence type="ECO:0000256" key="2">
    <source>
        <dbReference type="ARBA" id="ARBA00006613"/>
    </source>
</evidence>
<dbReference type="GO" id="GO:0006623">
    <property type="term" value="P:protein targeting to vacuole"/>
    <property type="evidence" value="ECO:0007669"/>
    <property type="project" value="TreeGrafter"/>
</dbReference>
<dbReference type="InterPro" id="IPR011989">
    <property type="entry name" value="ARM-like"/>
</dbReference>
<evidence type="ECO:0000256" key="7">
    <source>
        <dbReference type="PIRNR" id="PIRNR037092"/>
    </source>
</evidence>
<feature type="compositionally biased region" description="Acidic residues" evidence="8">
    <location>
        <begin position="793"/>
        <end position="805"/>
    </location>
</feature>
<dbReference type="STRING" id="1890683.A0A427YRM0"/>
<keyword evidence="6" id="KW-0472">Membrane</keyword>
<comment type="similarity">
    <text evidence="2 7">Belongs to the adaptor complexes large subunit family.</text>
</comment>
<sequence>MFERTLQDLIRGLRAHKASSKAQEEAFLAEAMVEIRDELRGKDMALKAEGVLKMCYLMMLYPLPPPPGFAFHVVEVMSSPRYHLKQLGYMAAPMAFSGETEEVVLTVNGIKKDLMSPHLSLPPLPLTALPHLLSLSPSLSHTLHPDLLHLLTHSSPRIRKHAVLCLLPCWEAFPEGLREGFPRLRDKLLDEDQGVVGATVGVVMELARRQGGKNYLPLAPELFGILTGSSNNWMLIKVVKLFAILTPLEPRLVRKLLPVITNLISSTSAISLLYECVRTCIVGGMLDPDRPEGEALARVCVEKLGGYLRDEGGDQNLRYIALLAMVKIIPTHPHMVAEYQEEIMESLDDPDVSIRMRALELVTSMVDRNNLQSIVDQLLAHLSPAETPSLPSAMASLQAAAAGDSPSSTSAAVSLSPAYRLLLAQRLLGIIAQDTYTNVTDFQWVVSVLVDVAYVSRVDVGAEIRDMLLDVVGRVKSVRTYAVGVLEKVVGDDAFRERGRDGTGEEAIVEAATWICGEYSTYLSSPLSAISDILTPTLSACSPSLISISLQATAKIFGSHCADVSSRWNSDTHEQTKALVTSLQSGYSTFLSHPEIEVQERAVEFSQLLAFMDADLASHIPPKPKLNGDLPGMEGGFEDPNDSDNPPYPKSLFLFQPLFTSHELNAVALHAQGAVRVPEGLDLERDIVPAGGFVDSDLPELESEEDEEEAIELGAGGGAGMEELRKVLREQEGKKKKGKGKKKDGELTAEEKADKERRKAERRARQKDNPYYLGEKEEEVDVDVDDIPIVRLDDEELVAAEESVEADSKKSKTRSSKSRSKAQKPPPTPPPDFDRTGELPEGASDTPAPPSRPLAADRSTSGLAGVDLLSPSPLARGSTSMYEEYTAGDADEKSEMENGNGNGNGTTELSVGEKQAEVEAAKEVEVVKVKRKKKKKQAE</sequence>
<evidence type="ECO:0000313" key="11">
    <source>
        <dbReference type="Proteomes" id="UP000279259"/>
    </source>
</evidence>
<evidence type="ECO:0000256" key="3">
    <source>
        <dbReference type="ARBA" id="ARBA00022448"/>
    </source>
</evidence>
<evidence type="ECO:0000256" key="6">
    <source>
        <dbReference type="ARBA" id="ARBA00023136"/>
    </source>
</evidence>
<dbReference type="InterPro" id="IPR016024">
    <property type="entry name" value="ARM-type_fold"/>
</dbReference>
<dbReference type="InterPro" id="IPR002553">
    <property type="entry name" value="Clathrin/coatomer_adapt-like_N"/>
</dbReference>
<keyword evidence="4" id="KW-0677">Repeat</keyword>